<evidence type="ECO:0000313" key="4">
    <source>
        <dbReference type="Proteomes" id="UP000223527"/>
    </source>
</evidence>
<accession>A0A2C7AGY7</accession>
<dbReference type="PANTHER" id="PTHR36305">
    <property type="entry name" value="PHOSPHATIDYLGLYCEROPHOSPHATASE A"/>
    <property type="match status" value="1"/>
</dbReference>
<dbReference type="GO" id="GO:0006629">
    <property type="term" value="P:lipid metabolic process"/>
    <property type="evidence" value="ECO:0007669"/>
    <property type="project" value="InterPro"/>
</dbReference>
<evidence type="ECO:0000313" key="3">
    <source>
        <dbReference type="EMBL" id="PHK96394.1"/>
    </source>
</evidence>
<dbReference type="PANTHER" id="PTHR36305:SF1">
    <property type="entry name" value="PHOSPHATIDYLGLYCEROPHOSPHATASE A"/>
    <property type="match status" value="1"/>
</dbReference>
<proteinExistence type="predicted"/>
<protein>
    <submittedName>
        <fullName evidence="3">Phosphatidylglycerophosphatase A</fullName>
    </submittedName>
</protein>
<feature type="domain" description="YutG/PgpA" evidence="2">
    <location>
        <begin position="29"/>
        <end position="161"/>
    </location>
</feature>
<dbReference type="Pfam" id="PF04608">
    <property type="entry name" value="PgpA"/>
    <property type="match status" value="1"/>
</dbReference>
<evidence type="ECO:0000259" key="2">
    <source>
        <dbReference type="Pfam" id="PF04608"/>
    </source>
</evidence>
<dbReference type="EMBL" id="PDNU01000003">
    <property type="protein sequence ID" value="PHK96394.1"/>
    <property type="molecule type" value="Genomic_DNA"/>
</dbReference>
<dbReference type="RefSeq" id="WP_099094124.1">
    <property type="nucleotide sequence ID" value="NZ_PDNU01000003.1"/>
</dbReference>
<dbReference type="AlphaFoldDB" id="A0A2C7AGY7"/>
<keyword evidence="4" id="KW-1185">Reference proteome</keyword>
<dbReference type="SUPFAM" id="SSF101307">
    <property type="entry name" value="YutG-like"/>
    <property type="match status" value="1"/>
</dbReference>
<feature type="transmembrane region" description="Helical" evidence="1">
    <location>
        <begin position="48"/>
        <end position="74"/>
    </location>
</feature>
<evidence type="ECO:0000256" key="1">
    <source>
        <dbReference type="SAM" id="Phobius"/>
    </source>
</evidence>
<keyword evidence="1" id="KW-1133">Transmembrane helix</keyword>
<dbReference type="InterPro" id="IPR026037">
    <property type="entry name" value="PgpA"/>
</dbReference>
<reference evidence="3 4" key="1">
    <citation type="submission" date="2017-10" db="EMBL/GenBank/DDBJ databases">
        <authorList>
            <person name="Banno H."/>
            <person name="Chua N.-H."/>
        </authorList>
    </citation>
    <scope>NUCLEOTIDE SEQUENCE [LARGE SCALE GENOMIC DNA]</scope>
    <source>
        <strain evidence="3 4">YW11</strain>
    </source>
</reference>
<dbReference type="OrthoDB" id="9804091at2"/>
<name>A0A2C7AGY7_9PROT</name>
<sequence length="179" mass="17871">MPESATPLPAPAPAPLPALAGGALLPRLVASMGGIGHLRPAPGSWGSALVLPAALLGPEGCLALAALLSLLGWWALERLPAAKADPGWVVVDEGAGQCLALAALPAAAGAPGLILAFLLFRLFDITKPGPVGWADRQKGSTGVMLDDLIAGAMAAALILALRAASPFWAPALGLPEMGF</sequence>
<dbReference type="Proteomes" id="UP000223527">
    <property type="component" value="Unassembled WGS sequence"/>
</dbReference>
<feature type="transmembrane region" description="Helical" evidence="1">
    <location>
        <begin position="148"/>
        <end position="169"/>
    </location>
</feature>
<dbReference type="InterPro" id="IPR007686">
    <property type="entry name" value="YutG/PgpA"/>
</dbReference>
<keyword evidence="1" id="KW-0472">Membrane</keyword>
<feature type="transmembrane region" description="Helical" evidence="1">
    <location>
        <begin position="94"/>
        <end position="120"/>
    </location>
</feature>
<gene>
    <name evidence="3" type="ORF">CR162_03420</name>
</gene>
<comment type="caution">
    <text evidence="3">The sequence shown here is derived from an EMBL/GenBank/DDBJ whole genome shotgun (WGS) entry which is preliminary data.</text>
</comment>
<dbReference type="InterPro" id="IPR036681">
    <property type="entry name" value="PgpA-like_sf"/>
</dbReference>
<dbReference type="GO" id="GO:0008962">
    <property type="term" value="F:phosphatidylglycerophosphatase activity"/>
    <property type="evidence" value="ECO:0007669"/>
    <property type="project" value="InterPro"/>
</dbReference>
<dbReference type="CDD" id="cd06971">
    <property type="entry name" value="PgpA"/>
    <property type="match status" value="1"/>
</dbReference>
<keyword evidence="1" id="KW-0812">Transmembrane</keyword>
<organism evidence="3 4">
    <name type="scientific">Teichococcus rhizosphaerae</name>
    <dbReference type="NCBI Taxonomy" id="1335062"/>
    <lineage>
        <taxon>Bacteria</taxon>
        <taxon>Pseudomonadati</taxon>
        <taxon>Pseudomonadota</taxon>
        <taxon>Alphaproteobacteria</taxon>
        <taxon>Acetobacterales</taxon>
        <taxon>Roseomonadaceae</taxon>
        <taxon>Roseomonas</taxon>
    </lineage>
</organism>